<feature type="transmembrane region" description="Helical" evidence="7">
    <location>
        <begin position="123"/>
        <end position="147"/>
    </location>
</feature>
<feature type="transmembrane region" description="Helical" evidence="7">
    <location>
        <begin position="356"/>
        <end position="381"/>
    </location>
</feature>
<dbReference type="PROSITE" id="PS50928">
    <property type="entry name" value="ABC_TM1"/>
    <property type="match status" value="1"/>
</dbReference>
<evidence type="ECO:0000256" key="4">
    <source>
        <dbReference type="ARBA" id="ARBA00022692"/>
    </source>
</evidence>
<dbReference type="EMBL" id="CP137845">
    <property type="protein sequence ID" value="WPB54033.1"/>
    <property type="molecule type" value="Genomic_DNA"/>
</dbReference>
<feature type="transmembrane region" description="Helical" evidence="7">
    <location>
        <begin position="254"/>
        <end position="280"/>
    </location>
</feature>
<accession>A0ABZ0PAH2</accession>
<evidence type="ECO:0000313" key="9">
    <source>
        <dbReference type="EMBL" id="WPB54033.1"/>
    </source>
</evidence>
<protein>
    <submittedName>
        <fullName evidence="9">ABC transporter permease</fullName>
    </submittedName>
</protein>
<keyword evidence="3" id="KW-1003">Cell membrane</keyword>
<sequence>MNNFSIKDKFFNESVSTQNIRHKGPINIYWKSIIAILLIAFFVFSIYYIDFGFSNNGLRLLGQNLKSFFSPSLQSQKYGTNLFTTSLKFLWTSIKVVFLGTIFGLIFSLLSSYLSNYKMNKKYVAIVAKIFVIFLRLVPELFFIYLFKISFDKTLAIAAIFSWFTWLWLHEYFSQIIENSNFTIFYHLLKAKTTKLKAFWIEILPQIKAKIINYVLYAFESNLRWSAILFEFGFLGIGLLIYPNETNINYSELLIPLLILTIFIFVLELINYGIKQIFFISKTKEPNLKKYNKNSAFKKTLAVLIILLIMILFAIGIYSVSKETIYFGQGFSYMHDFFAANWKAVNWSFSNGVAEMILQFACLLYLSMATLYLIAYAKLFIASKQLFKNKIVAIGKFENSLIRAIPTVSIFILISTLFVNFYAPFVIAFAIHGASSLSKNLDSSINKISQNKVNILINKGYNKFAIFKNFIMPSIKRDLITFLGFELEKLTRNFITYGLYGASKLGEATHLTRVKEISDIAPYLWIGFFIMALINLTTYTLRSNFIKKYKASLSALYQIKFVKH</sequence>
<dbReference type="PANTHER" id="PTHR30043">
    <property type="entry name" value="PHOSPHONATES TRANSPORT SYSTEM PERMEASE PROTEIN"/>
    <property type="match status" value="1"/>
</dbReference>
<dbReference type="GeneID" id="94493334"/>
<evidence type="ECO:0000313" key="10">
    <source>
        <dbReference type="Proteomes" id="UP001303601"/>
    </source>
</evidence>
<comment type="subcellular location">
    <subcellularLocation>
        <location evidence="1">Cell membrane</location>
        <topology evidence="1">Multi-pass membrane protein</topology>
    </subcellularLocation>
</comment>
<keyword evidence="5 7" id="KW-1133">Transmembrane helix</keyword>
<dbReference type="InterPro" id="IPR000515">
    <property type="entry name" value="MetI-like"/>
</dbReference>
<gene>
    <name evidence="9" type="ORF">R9B83_00445</name>
</gene>
<keyword evidence="6 7" id="KW-0472">Membrane</keyword>
<proteinExistence type="predicted"/>
<keyword evidence="2" id="KW-0813">Transport</keyword>
<dbReference type="Proteomes" id="UP001303601">
    <property type="component" value="Chromosome"/>
</dbReference>
<feature type="transmembrane region" description="Helical" evidence="7">
    <location>
        <begin position="89"/>
        <end position="111"/>
    </location>
</feature>
<evidence type="ECO:0000256" key="3">
    <source>
        <dbReference type="ARBA" id="ARBA00022475"/>
    </source>
</evidence>
<organism evidence="9 10">
    <name type="scientific">Metamycoplasma equirhinis</name>
    <dbReference type="NCBI Taxonomy" id="92402"/>
    <lineage>
        <taxon>Bacteria</taxon>
        <taxon>Bacillati</taxon>
        <taxon>Mycoplasmatota</taxon>
        <taxon>Mycoplasmoidales</taxon>
        <taxon>Metamycoplasmataceae</taxon>
        <taxon>Metamycoplasma</taxon>
    </lineage>
</organism>
<evidence type="ECO:0000256" key="6">
    <source>
        <dbReference type="ARBA" id="ARBA00023136"/>
    </source>
</evidence>
<feature type="transmembrane region" description="Helical" evidence="7">
    <location>
        <begin position="28"/>
        <end position="49"/>
    </location>
</feature>
<dbReference type="InterPro" id="IPR035906">
    <property type="entry name" value="MetI-like_sf"/>
</dbReference>
<feature type="transmembrane region" description="Helical" evidence="7">
    <location>
        <begin position="301"/>
        <end position="320"/>
    </location>
</feature>
<evidence type="ECO:0000259" key="8">
    <source>
        <dbReference type="PROSITE" id="PS50928"/>
    </source>
</evidence>
<evidence type="ECO:0000256" key="5">
    <source>
        <dbReference type="ARBA" id="ARBA00022989"/>
    </source>
</evidence>
<name>A0ABZ0PAH2_9BACT</name>
<evidence type="ECO:0000256" key="1">
    <source>
        <dbReference type="ARBA" id="ARBA00004651"/>
    </source>
</evidence>
<feature type="transmembrane region" description="Helical" evidence="7">
    <location>
        <begin position="520"/>
        <end position="541"/>
    </location>
</feature>
<keyword evidence="10" id="KW-1185">Reference proteome</keyword>
<dbReference type="RefSeq" id="WP_140031418.1">
    <property type="nucleotide sequence ID" value="NZ_CP137845.1"/>
</dbReference>
<feature type="transmembrane region" description="Helical" evidence="7">
    <location>
        <begin position="153"/>
        <end position="169"/>
    </location>
</feature>
<dbReference type="PANTHER" id="PTHR30043:SF1">
    <property type="entry name" value="ABC TRANSPORT SYSTEM PERMEASE PROTEIN P69"/>
    <property type="match status" value="1"/>
</dbReference>
<feature type="transmembrane region" description="Helical" evidence="7">
    <location>
        <begin position="401"/>
        <end position="431"/>
    </location>
</feature>
<evidence type="ECO:0000256" key="2">
    <source>
        <dbReference type="ARBA" id="ARBA00022448"/>
    </source>
</evidence>
<feature type="transmembrane region" description="Helical" evidence="7">
    <location>
        <begin position="223"/>
        <end position="242"/>
    </location>
</feature>
<keyword evidence="4 7" id="KW-0812">Transmembrane</keyword>
<feature type="domain" description="ABC transmembrane type-1" evidence="8">
    <location>
        <begin position="90"/>
        <end position="271"/>
    </location>
</feature>
<reference evidence="9" key="1">
    <citation type="submission" date="2023-11" db="EMBL/GenBank/DDBJ databases">
        <title>Completed genome sequence of Mycoplasma equirhinis type strain M432/72.</title>
        <authorList>
            <person name="Spergser J."/>
        </authorList>
    </citation>
    <scope>NUCLEOTIDE SEQUENCE [LARGE SCALE GENOMIC DNA]</scope>
    <source>
        <strain evidence="9">M432/72</strain>
    </source>
</reference>
<dbReference type="SUPFAM" id="SSF161098">
    <property type="entry name" value="MetI-like"/>
    <property type="match status" value="2"/>
</dbReference>
<dbReference type="Gene3D" id="1.10.3720.10">
    <property type="entry name" value="MetI-like"/>
    <property type="match status" value="2"/>
</dbReference>
<evidence type="ECO:0000256" key="7">
    <source>
        <dbReference type="SAM" id="Phobius"/>
    </source>
</evidence>